<protein>
    <recommendedName>
        <fullName evidence="1">Ketoreductase (KR) domain-containing protein</fullName>
    </recommendedName>
</protein>
<reference evidence="2 3" key="1">
    <citation type="submission" date="2014-04" db="EMBL/GenBank/DDBJ databases">
        <title>Evolutionary Origins and Diversification of the Mycorrhizal Mutualists.</title>
        <authorList>
            <consortium name="DOE Joint Genome Institute"/>
            <consortium name="Mycorrhizal Genomics Consortium"/>
            <person name="Kohler A."/>
            <person name="Kuo A."/>
            <person name="Nagy L.G."/>
            <person name="Floudas D."/>
            <person name="Copeland A."/>
            <person name="Barry K.W."/>
            <person name="Cichocki N."/>
            <person name="Veneault-Fourrey C."/>
            <person name="LaButti K."/>
            <person name="Lindquist E.A."/>
            <person name="Lipzen A."/>
            <person name="Lundell T."/>
            <person name="Morin E."/>
            <person name="Murat C."/>
            <person name="Riley R."/>
            <person name="Ohm R."/>
            <person name="Sun H."/>
            <person name="Tunlid A."/>
            <person name="Henrissat B."/>
            <person name="Grigoriev I.V."/>
            <person name="Hibbett D.S."/>
            <person name="Martin F."/>
        </authorList>
    </citation>
    <scope>NUCLEOTIDE SEQUENCE [LARGE SCALE GENOMIC DNA]</scope>
    <source>
        <strain evidence="2 3">MD-312</strain>
    </source>
</reference>
<dbReference type="Proteomes" id="UP000053820">
    <property type="component" value="Unassembled WGS sequence"/>
</dbReference>
<sequence length="79" mass="8810">MTSRCGPRGLTKGLQVEVITTNAINRDHTTVVIEQAREAGLVGGIFVITIMLRDAKFTNLTQQAFDEVYWLKVTVLTRC</sequence>
<accession>A0A0C9VZL5</accession>
<proteinExistence type="predicted"/>
<dbReference type="EMBL" id="KN839849">
    <property type="protein sequence ID" value="KIJ63895.1"/>
    <property type="molecule type" value="Genomic_DNA"/>
</dbReference>
<dbReference type="Pfam" id="PF08659">
    <property type="entry name" value="KR"/>
    <property type="match status" value="1"/>
</dbReference>
<feature type="domain" description="Ketoreductase (KR)" evidence="1">
    <location>
        <begin position="12"/>
        <end position="74"/>
    </location>
</feature>
<evidence type="ECO:0000259" key="1">
    <source>
        <dbReference type="Pfam" id="PF08659"/>
    </source>
</evidence>
<dbReference type="InterPro" id="IPR013968">
    <property type="entry name" value="PKS_KR"/>
</dbReference>
<evidence type="ECO:0000313" key="2">
    <source>
        <dbReference type="EMBL" id="KIJ63895.1"/>
    </source>
</evidence>
<gene>
    <name evidence="2" type="ORF">HYDPIDRAFT_29240</name>
</gene>
<name>A0A0C9VZL5_9AGAM</name>
<keyword evidence="3" id="KW-1185">Reference proteome</keyword>
<dbReference type="HOGENOM" id="CLU_2606336_0_0_1"/>
<organism evidence="2 3">
    <name type="scientific">Hydnomerulius pinastri MD-312</name>
    <dbReference type="NCBI Taxonomy" id="994086"/>
    <lineage>
        <taxon>Eukaryota</taxon>
        <taxon>Fungi</taxon>
        <taxon>Dikarya</taxon>
        <taxon>Basidiomycota</taxon>
        <taxon>Agaricomycotina</taxon>
        <taxon>Agaricomycetes</taxon>
        <taxon>Agaricomycetidae</taxon>
        <taxon>Boletales</taxon>
        <taxon>Boletales incertae sedis</taxon>
        <taxon>Leucogyrophana</taxon>
    </lineage>
</organism>
<evidence type="ECO:0000313" key="3">
    <source>
        <dbReference type="Proteomes" id="UP000053820"/>
    </source>
</evidence>
<dbReference type="AlphaFoldDB" id="A0A0C9VZL5"/>